<evidence type="ECO:0000259" key="1">
    <source>
        <dbReference type="Pfam" id="PF01882"/>
    </source>
</evidence>
<dbReference type="SUPFAM" id="SSF53300">
    <property type="entry name" value="vWA-like"/>
    <property type="match status" value="1"/>
</dbReference>
<dbReference type="Proteomes" id="UP000018769">
    <property type="component" value="Chromosome I"/>
</dbReference>
<proteinExistence type="predicted"/>
<accession>V6DKE7</accession>
<dbReference type="KEGG" id="dpb:BABL1_gene_115"/>
<dbReference type="InterPro" id="IPR036465">
    <property type="entry name" value="vWFA_dom_sf"/>
</dbReference>
<dbReference type="PANTHER" id="PTHR33608">
    <property type="entry name" value="BLL2464 PROTEIN"/>
    <property type="match status" value="1"/>
</dbReference>
<feature type="domain" description="DUF58" evidence="1">
    <location>
        <begin position="43"/>
        <end position="249"/>
    </location>
</feature>
<name>V6DKE7_9BACT</name>
<organism evidence="2 3">
    <name type="scientific">Candidatus Babela massiliensis</name>
    <dbReference type="NCBI Taxonomy" id="673862"/>
    <lineage>
        <taxon>Bacteria</taxon>
        <taxon>Candidatus Babelota</taxon>
        <taxon>Candidatus Babeliae</taxon>
        <taxon>Candidatus Babeliales</taxon>
        <taxon>Candidatus Babeliaceae</taxon>
        <taxon>Candidatus Babela</taxon>
    </lineage>
</organism>
<dbReference type="RefSeq" id="WP_023792948.1">
    <property type="nucleotide sequence ID" value="NC_023003.1"/>
</dbReference>
<dbReference type="InterPro" id="IPR002881">
    <property type="entry name" value="DUF58"/>
</dbReference>
<gene>
    <name evidence="2" type="ORF">BABL1_gene_115</name>
</gene>
<dbReference type="PATRIC" id="fig|673862.3.peg.871"/>
<dbReference type="Pfam" id="PF01882">
    <property type="entry name" value="DUF58"/>
    <property type="match status" value="1"/>
</dbReference>
<dbReference type="EMBL" id="HG793133">
    <property type="protein sequence ID" value="CDK30981.1"/>
    <property type="molecule type" value="Genomic_DNA"/>
</dbReference>
<dbReference type="STRING" id="673862.BABL1_gene_115"/>
<dbReference type="OrthoDB" id="9776116at2"/>
<dbReference type="PANTHER" id="PTHR33608:SF6">
    <property type="entry name" value="BLL2464 PROTEIN"/>
    <property type="match status" value="1"/>
</dbReference>
<keyword evidence="3" id="KW-1185">Reference proteome</keyword>
<evidence type="ECO:0000313" key="3">
    <source>
        <dbReference type="Proteomes" id="UP000018769"/>
    </source>
</evidence>
<reference evidence="2 3" key="1">
    <citation type="journal article" date="2015" name="Biol. Direct">
        <title>Babela massiliensis, a representative of a widespread bacterial phylum with unusual adaptations to parasitism in amoebae.</title>
        <authorList>
            <person name="Pagnier I."/>
            <person name="Yutin N."/>
            <person name="Croce O."/>
            <person name="Makarova K.S."/>
            <person name="Wolf Y.I."/>
            <person name="Benamar S."/>
            <person name="Raoult D."/>
            <person name="Koonin E.V."/>
            <person name="La Scola B."/>
        </authorList>
    </citation>
    <scope>NUCLEOTIDE SEQUENCE [LARGE SCALE GENOMIC DNA]</scope>
    <source>
        <strain evidence="3">BABL1</strain>
    </source>
</reference>
<protein>
    <submittedName>
        <fullName evidence="2">von Willebrand factor type A (VWA) domain containing protein</fullName>
    </submittedName>
</protein>
<dbReference type="AlphaFoldDB" id="V6DKE7"/>
<dbReference type="HOGENOM" id="CLU_054927_2_0_7"/>
<dbReference type="eggNOG" id="COG1721">
    <property type="taxonomic scope" value="Bacteria"/>
</dbReference>
<dbReference type="Gene3D" id="3.40.50.410">
    <property type="entry name" value="von Willebrand factor, type A domain"/>
    <property type="match status" value="1"/>
</dbReference>
<sequence length="288" mass="33551">MVKEEIYKFISKIEVKTKKILSGYLSGDYKSRNRGFGFDFNQLREYQNGDDIRYIDWKGSAKSNQLLIRQYLDDKDRSVFLAIDVSGSVFYGSQDKLKFDLIFELSTLLALIFLYSKDSVGLILFTDEIELFIPAKSSRAHIIDVINKLVSFKPKSKGTHIDGVLKFISRMKIKNSLICLISDFLIDFDKNLLRYALKKHDIIAFRCLDERERHLPNLGILDFKDIETGNSFCINTNINKINNNLESWFKTQEDMFKLAKVDFFDAISSENFEYSLINFLSRRVNKNN</sequence>
<evidence type="ECO:0000313" key="2">
    <source>
        <dbReference type="EMBL" id="CDK30981.1"/>
    </source>
</evidence>